<feature type="transmembrane region" description="Helical" evidence="2">
    <location>
        <begin position="180"/>
        <end position="200"/>
    </location>
</feature>
<keyword evidence="4" id="KW-0012">Acyltransferase</keyword>
<dbReference type="eggNOG" id="COG1835">
    <property type="taxonomic scope" value="Bacteria"/>
</dbReference>
<feature type="transmembrane region" description="Helical" evidence="2">
    <location>
        <begin position="236"/>
        <end position="268"/>
    </location>
</feature>
<dbReference type="RefSeq" id="WP_015826559.1">
    <property type="nucleotide sequence ID" value="NC_012982.1"/>
</dbReference>
<protein>
    <submittedName>
        <fullName evidence="4">Acyltransferase 3</fullName>
    </submittedName>
</protein>
<dbReference type="GO" id="GO:0016747">
    <property type="term" value="F:acyltransferase activity, transferring groups other than amino-acyl groups"/>
    <property type="evidence" value="ECO:0007669"/>
    <property type="project" value="InterPro"/>
</dbReference>
<feature type="region of interest" description="Disordered" evidence="1">
    <location>
        <begin position="345"/>
        <end position="367"/>
    </location>
</feature>
<keyword evidence="2" id="KW-1133">Transmembrane helix</keyword>
<dbReference type="GO" id="GO:0016020">
    <property type="term" value="C:membrane"/>
    <property type="evidence" value="ECO:0007669"/>
    <property type="project" value="TreeGrafter"/>
</dbReference>
<keyword evidence="2" id="KW-0472">Membrane</keyword>
<feature type="transmembrane region" description="Helical" evidence="2">
    <location>
        <begin position="21"/>
        <end position="39"/>
    </location>
</feature>
<feature type="transmembrane region" description="Helical" evidence="2">
    <location>
        <begin position="51"/>
        <end position="69"/>
    </location>
</feature>
<proteinExistence type="predicted"/>
<dbReference type="PANTHER" id="PTHR23028">
    <property type="entry name" value="ACETYLTRANSFERASE"/>
    <property type="match status" value="1"/>
</dbReference>
<reference evidence="5" key="1">
    <citation type="journal article" date="2011" name="J. Bacteriol.">
        <title>Genome sequences of eight morphologically diverse alphaproteobacteria.</title>
        <authorList>
            <consortium name="US DOE Joint Genome Institute"/>
            <person name="Brown P.J."/>
            <person name="Kysela D.T."/>
            <person name="Buechlein A."/>
            <person name="Hemmerich C."/>
            <person name="Brun Y.V."/>
        </authorList>
    </citation>
    <scope>NUCLEOTIDE SEQUENCE [LARGE SCALE GENOMIC DNA]</scope>
    <source>
        <strain evidence="5">ATCC 49814 / DSM 5838 / IFAM 1418</strain>
    </source>
</reference>
<dbReference type="AlphaFoldDB" id="C6XPC3"/>
<dbReference type="Proteomes" id="UP000002745">
    <property type="component" value="Chromosome"/>
</dbReference>
<evidence type="ECO:0000256" key="2">
    <source>
        <dbReference type="SAM" id="Phobius"/>
    </source>
</evidence>
<keyword evidence="2" id="KW-0812">Transmembrane</keyword>
<dbReference type="OrthoDB" id="9767863at2"/>
<keyword evidence="5" id="KW-1185">Reference proteome</keyword>
<dbReference type="InterPro" id="IPR050879">
    <property type="entry name" value="Acyltransferase_3"/>
</dbReference>
<accession>C6XPC3</accession>
<dbReference type="PANTHER" id="PTHR23028:SF53">
    <property type="entry name" value="ACYL_TRANSF_3 DOMAIN-CONTAINING PROTEIN"/>
    <property type="match status" value="1"/>
</dbReference>
<dbReference type="GO" id="GO:0000271">
    <property type="term" value="P:polysaccharide biosynthetic process"/>
    <property type="evidence" value="ECO:0007669"/>
    <property type="project" value="TreeGrafter"/>
</dbReference>
<evidence type="ECO:0000256" key="1">
    <source>
        <dbReference type="SAM" id="MobiDB-lite"/>
    </source>
</evidence>
<gene>
    <name evidence="4" type="ordered locus">Hbal_0714</name>
</gene>
<name>C6XPC3_HIRBI</name>
<dbReference type="KEGG" id="hba:Hbal_0714"/>
<organism evidence="4 5">
    <name type="scientific">Hirschia baltica (strain ATCC 49814 / DSM 5838 / IFAM 1418)</name>
    <dbReference type="NCBI Taxonomy" id="582402"/>
    <lineage>
        <taxon>Bacteria</taxon>
        <taxon>Pseudomonadati</taxon>
        <taxon>Pseudomonadota</taxon>
        <taxon>Alphaproteobacteria</taxon>
        <taxon>Hyphomonadales</taxon>
        <taxon>Hyphomonadaceae</taxon>
        <taxon>Hirschia</taxon>
    </lineage>
</organism>
<evidence type="ECO:0000259" key="3">
    <source>
        <dbReference type="Pfam" id="PF01757"/>
    </source>
</evidence>
<sequence length="367" mass="40308">MAGDAQTQLADPLMGQNHFTAVRWVLAIAVVLGHIWLLTTGVEPFSIHEWTASYMAVNGFFVLSGLLIAKSLHTRRDMKAYALSRFLRTYPALVIVLAVFVLVFAPLYSAEGGGSPFQSETWQYTYKVLALGDPDSAPAQIFSQNLETDFNGPLWTIRFELAAYILAGIAFMFGAVNGPWRVLSVFLLVQSVYLGAPFFIDTSALPPSVMSLLRLSSAFLLGMTLWQWPILRRPPLFVVAGLIAAFALLGGGLLGELFATFALTSLMLRAGLSKRTSVRIAKIPDYSYGIYIWHYPLLQVFLVGQPDLRPAALAIMTAPLILLVAATSWHVIEKPILALKPRSSSISKKPNARTPLEINRPTRGVDL</sequence>
<feature type="domain" description="Acyltransferase 3" evidence="3">
    <location>
        <begin position="21"/>
        <end position="324"/>
    </location>
</feature>
<dbReference type="Pfam" id="PF01757">
    <property type="entry name" value="Acyl_transf_3"/>
    <property type="match status" value="1"/>
</dbReference>
<evidence type="ECO:0000313" key="5">
    <source>
        <dbReference type="Proteomes" id="UP000002745"/>
    </source>
</evidence>
<evidence type="ECO:0000313" key="4">
    <source>
        <dbReference type="EMBL" id="ACT58409.1"/>
    </source>
</evidence>
<keyword evidence="4" id="KW-0808">Transferase</keyword>
<dbReference type="EMBL" id="CP001678">
    <property type="protein sequence ID" value="ACT58409.1"/>
    <property type="molecule type" value="Genomic_DNA"/>
</dbReference>
<feature type="transmembrane region" description="Helical" evidence="2">
    <location>
        <begin position="90"/>
        <end position="108"/>
    </location>
</feature>
<feature type="transmembrane region" description="Helical" evidence="2">
    <location>
        <begin position="311"/>
        <end position="332"/>
    </location>
</feature>
<dbReference type="InterPro" id="IPR002656">
    <property type="entry name" value="Acyl_transf_3_dom"/>
</dbReference>
<dbReference type="HOGENOM" id="CLU_005679_0_1_5"/>
<feature type="transmembrane region" description="Helical" evidence="2">
    <location>
        <begin position="212"/>
        <end position="230"/>
    </location>
</feature>
<dbReference type="STRING" id="582402.Hbal_0714"/>